<name>A0A139GY46_9PEZI</name>
<evidence type="ECO:0000313" key="2">
    <source>
        <dbReference type="Proteomes" id="UP000070133"/>
    </source>
</evidence>
<dbReference type="EMBL" id="LFZN01000232">
    <property type="protein sequence ID" value="KXS95127.1"/>
    <property type="molecule type" value="Genomic_DNA"/>
</dbReference>
<dbReference type="Proteomes" id="UP000070133">
    <property type="component" value="Unassembled WGS sequence"/>
</dbReference>
<keyword evidence="2" id="KW-1185">Reference proteome</keyword>
<gene>
    <name evidence="1" type="ORF">AC578_2888</name>
</gene>
<dbReference type="AlphaFoldDB" id="A0A139GY46"/>
<accession>A0A139GY46</accession>
<protein>
    <recommendedName>
        <fullName evidence="3">SnoaL-like domain-containing protein</fullName>
    </recommendedName>
</protein>
<organism evidence="1 2">
    <name type="scientific">Pseudocercospora eumusae</name>
    <dbReference type="NCBI Taxonomy" id="321146"/>
    <lineage>
        <taxon>Eukaryota</taxon>
        <taxon>Fungi</taxon>
        <taxon>Dikarya</taxon>
        <taxon>Ascomycota</taxon>
        <taxon>Pezizomycotina</taxon>
        <taxon>Dothideomycetes</taxon>
        <taxon>Dothideomycetidae</taxon>
        <taxon>Mycosphaerellales</taxon>
        <taxon>Mycosphaerellaceae</taxon>
        <taxon>Pseudocercospora</taxon>
    </lineage>
</organism>
<reference evidence="1 2" key="1">
    <citation type="submission" date="2015-07" db="EMBL/GenBank/DDBJ databases">
        <title>Comparative genomics of the Sigatoka disease complex on banana suggests a link between parallel evolutionary changes in Pseudocercospora fijiensis and Pseudocercospora eumusae and increased virulence on the banana host.</title>
        <authorList>
            <person name="Chang T.-C."/>
            <person name="Salvucci A."/>
            <person name="Crous P.W."/>
            <person name="Stergiopoulos I."/>
        </authorList>
    </citation>
    <scope>NUCLEOTIDE SEQUENCE [LARGE SCALE GENOMIC DNA]</scope>
    <source>
        <strain evidence="1 2">CBS 114824</strain>
    </source>
</reference>
<evidence type="ECO:0000313" key="1">
    <source>
        <dbReference type="EMBL" id="KXS95127.1"/>
    </source>
</evidence>
<proteinExistence type="predicted"/>
<sequence length="167" mass="18568">MASLALHNILTHSQRTTMCASLDGPDDLVTKNLEQHVRDGVQAINERNFNTAEYPWTGAASDFHTINPTGGRPPVDNIVDAIRIMKGICTHCPNHQMRIHSLVTHIYVKEGGGKFAEVFMNGDVSGSLGLKRGVWRPMVTVWSYRLTEGEWFCISEESIDGVQEDAM</sequence>
<comment type="caution">
    <text evidence="1">The sequence shown here is derived from an EMBL/GenBank/DDBJ whole genome shotgun (WGS) entry which is preliminary data.</text>
</comment>
<evidence type="ECO:0008006" key="3">
    <source>
        <dbReference type="Google" id="ProtNLM"/>
    </source>
</evidence>
<dbReference type="OrthoDB" id="2831684at2759"/>